<gene>
    <name evidence="1" type="ORF">UFOVP126_45</name>
</gene>
<reference evidence="1" key="1">
    <citation type="submission" date="2020-04" db="EMBL/GenBank/DDBJ databases">
        <authorList>
            <person name="Chiriac C."/>
            <person name="Salcher M."/>
            <person name="Ghai R."/>
            <person name="Kavagutti S V."/>
        </authorList>
    </citation>
    <scope>NUCLEOTIDE SEQUENCE</scope>
</reference>
<accession>A0A6J5L9D0</accession>
<name>A0A6J5L9D0_9CAUD</name>
<organism evidence="1">
    <name type="scientific">uncultured Caudovirales phage</name>
    <dbReference type="NCBI Taxonomy" id="2100421"/>
    <lineage>
        <taxon>Viruses</taxon>
        <taxon>Duplodnaviria</taxon>
        <taxon>Heunggongvirae</taxon>
        <taxon>Uroviricota</taxon>
        <taxon>Caudoviricetes</taxon>
        <taxon>Peduoviridae</taxon>
        <taxon>Maltschvirus</taxon>
        <taxon>Maltschvirus maltsch</taxon>
    </lineage>
</organism>
<evidence type="ECO:0000313" key="1">
    <source>
        <dbReference type="EMBL" id="CAB4131114.1"/>
    </source>
</evidence>
<protein>
    <submittedName>
        <fullName evidence="1">Uncharacterized protein</fullName>
    </submittedName>
</protein>
<sequence length="63" mass="7179">MISDRMLLGAISHTRYELPRDIAVRVGKRRINAALGRLIRSGQLERVPGPTCFLYRSKQARIT</sequence>
<proteinExistence type="predicted"/>
<dbReference type="EMBL" id="LR796241">
    <property type="protein sequence ID" value="CAB4131114.1"/>
    <property type="molecule type" value="Genomic_DNA"/>
</dbReference>